<dbReference type="InterPro" id="IPR002761">
    <property type="entry name" value="Diphthami_syn_dom"/>
</dbReference>
<evidence type="ECO:0000256" key="4">
    <source>
        <dbReference type="ARBA" id="ARBA00031552"/>
    </source>
</evidence>
<dbReference type="Gene3D" id="3.40.50.620">
    <property type="entry name" value="HUPs"/>
    <property type="match status" value="1"/>
</dbReference>
<evidence type="ECO:0000256" key="3">
    <source>
        <dbReference type="ARBA" id="ARBA00029814"/>
    </source>
</evidence>
<dbReference type="GO" id="GO:0017178">
    <property type="term" value="F:diphthine-ammonia ligase activity"/>
    <property type="evidence" value="ECO:0007669"/>
    <property type="project" value="UniProtKB-EC"/>
</dbReference>
<evidence type="ECO:0000259" key="6">
    <source>
        <dbReference type="Pfam" id="PF01902"/>
    </source>
</evidence>
<comment type="catalytic activity">
    <reaction evidence="5">
        <text>diphthine-[translation elongation factor 2] + NH4(+) + ATP = diphthamide-[translation elongation factor 2] + AMP + diphosphate + H(+)</text>
        <dbReference type="Rhea" id="RHEA:19753"/>
        <dbReference type="Rhea" id="RHEA-COMP:10172"/>
        <dbReference type="Rhea" id="RHEA-COMP:10174"/>
        <dbReference type="ChEBI" id="CHEBI:15378"/>
        <dbReference type="ChEBI" id="CHEBI:16692"/>
        <dbReference type="ChEBI" id="CHEBI:28938"/>
        <dbReference type="ChEBI" id="CHEBI:30616"/>
        <dbReference type="ChEBI" id="CHEBI:33019"/>
        <dbReference type="ChEBI" id="CHEBI:82696"/>
        <dbReference type="ChEBI" id="CHEBI:456215"/>
        <dbReference type="EC" id="6.3.1.14"/>
    </reaction>
</comment>
<dbReference type="FunFam" id="3.40.50.620:FF:000145">
    <property type="entry name" value="ATP-binding domain containing protein"/>
    <property type="match status" value="1"/>
</dbReference>
<protein>
    <recommendedName>
        <fullName evidence="2">Diphthine--ammonia ligase</fullName>
        <ecNumber evidence="1">6.3.1.14</ecNumber>
    </recommendedName>
    <alternativeName>
        <fullName evidence="3">Diphthamide synthase</fullName>
    </alternativeName>
    <alternativeName>
        <fullName evidence="4">Diphthamide synthetase</fullName>
    </alternativeName>
</protein>
<dbReference type="InterPro" id="IPR030662">
    <property type="entry name" value="DPH6/MJ0570"/>
</dbReference>
<dbReference type="GO" id="GO:0017183">
    <property type="term" value="P:protein histidyl modification to diphthamide"/>
    <property type="evidence" value="ECO:0007669"/>
    <property type="project" value="TreeGrafter"/>
</dbReference>
<evidence type="ECO:0000313" key="7">
    <source>
        <dbReference type="EMBL" id="KAK6588283.1"/>
    </source>
</evidence>
<dbReference type="PANTHER" id="PTHR12196:SF2">
    <property type="entry name" value="DIPHTHINE--AMMONIA LIGASE"/>
    <property type="match status" value="1"/>
</dbReference>
<accession>A0AAV9XUU6</accession>
<dbReference type="InterPro" id="IPR014729">
    <property type="entry name" value="Rossmann-like_a/b/a_fold"/>
</dbReference>
<dbReference type="Gene3D" id="3.90.1490.10">
    <property type="entry name" value="putative n-type atp pyrophosphatase, domain 2"/>
    <property type="match status" value="1"/>
</dbReference>
<sequence>MKVIGLISGGKDSIFNLLCCRQLGFEIVVLANLTPNGDLIELDSYMYQSIGKELVPLISECLEIPVVRRSISGRAVNQNIDYRNTEGDEVEDLYLILKTIQETYPDVGGISCGAVMSNYQRNRLEEVAYRLNLNSYCFMWMLPEYALLKSIVDSNLRSMIVKVASFGLGENYIGKFVSDCLESFDSIQKNVCSDFHCCGEGGEYETITLDGPSILFKNKYISIEEYNSVCLDSNPYAPVHVLIPAKYSLMNKGKSDDSRGYCLPFIDPSNCLEYYILRTGKYILLETENKQLEGTDSSSEKDIINYEFPDNFFDVNVFETNKTFILNFTTEFSENKELYDKVRSVFLENVCNKAWFIGCNAVTLNATLFLSEMDRIASNFNILNLLSNIWKNIYFGTHNANWSPAINLGYVNCQNKISNDFIRYNIIINKHSNDNKYKYIYNYSSSSISSYGTSMPKSFSNNISIMKYKDHLFLTSFKIEDQKINNINSSFIISSCIYGIIPHSQLPPSDEQIINFIRKNEKLYNNEEISISYSRLSIELSLAVRSFRCDLNSVLYNSSLLSSNNRVDFRYDIFNITHMWIVEISDTNIPLLKISQFFKSLIGMYTSNEEHSLNEWSDIHKYICNNSVEYIDPIVVPVVTDSYLNFDSKCKVTPLSFFKSDYNNYYSIKETENNAYWNFEARIVDSTDHAIFWLFSLDSGTIITQNNIDDVFNELLLIINTIITEKFNFTLSESNILFSKLFVKRNYYNVVISNVKNAKILYSSTIIPVKCLYNDSPLEYTLVLSE</sequence>
<evidence type="ECO:0000256" key="1">
    <source>
        <dbReference type="ARBA" id="ARBA00012089"/>
    </source>
</evidence>
<evidence type="ECO:0000313" key="8">
    <source>
        <dbReference type="Proteomes" id="UP001311799"/>
    </source>
</evidence>
<feature type="domain" description="Diphthamide synthase" evidence="6">
    <location>
        <begin position="1"/>
        <end position="229"/>
    </location>
</feature>
<dbReference type="CDD" id="cd01994">
    <property type="entry name" value="AANH_PF0828-like"/>
    <property type="match status" value="1"/>
</dbReference>
<evidence type="ECO:0000256" key="5">
    <source>
        <dbReference type="ARBA" id="ARBA00048108"/>
    </source>
</evidence>
<keyword evidence="8" id="KW-1185">Reference proteome</keyword>
<comment type="caution">
    <text evidence="7">The sequence shown here is derived from an EMBL/GenBank/DDBJ whole genome shotgun (WGS) entry which is preliminary data.</text>
</comment>
<proteinExistence type="predicted"/>
<reference evidence="7 8" key="1">
    <citation type="submission" date="2023-10" db="EMBL/GenBank/DDBJ databases">
        <title>Comparative genomics analysis reveals potential genetic determinants of host preference in Cryptosporidium xiaoi.</title>
        <authorList>
            <person name="Xiao L."/>
            <person name="Li J."/>
        </authorList>
    </citation>
    <scope>NUCLEOTIDE SEQUENCE [LARGE SCALE GENOMIC DNA]</scope>
    <source>
        <strain evidence="7 8">52996</strain>
    </source>
</reference>
<dbReference type="SUPFAM" id="SSF52402">
    <property type="entry name" value="Adenine nucleotide alpha hydrolases-like"/>
    <property type="match status" value="1"/>
</dbReference>
<dbReference type="AlphaFoldDB" id="A0AAV9XUU6"/>
<dbReference type="NCBIfam" id="TIGR00290">
    <property type="entry name" value="MJ0570_dom"/>
    <property type="match status" value="1"/>
</dbReference>
<name>A0AAV9XUU6_9CRYT</name>
<evidence type="ECO:0000256" key="2">
    <source>
        <dbReference type="ARBA" id="ARBA00018426"/>
    </source>
</evidence>
<organism evidence="7 8">
    <name type="scientific">Cryptosporidium xiaoi</name>
    <dbReference type="NCBI Taxonomy" id="659607"/>
    <lineage>
        <taxon>Eukaryota</taxon>
        <taxon>Sar</taxon>
        <taxon>Alveolata</taxon>
        <taxon>Apicomplexa</taxon>
        <taxon>Conoidasida</taxon>
        <taxon>Coccidia</taxon>
        <taxon>Eucoccidiorida</taxon>
        <taxon>Eimeriorina</taxon>
        <taxon>Cryptosporidiidae</taxon>
        <taxon>Cryptosporidium</taxon>
    </lineage>
</organism>
<dbReference type="PANTHER" id="PTHR12196">
    <property type="entry name" value="DOMAIN OF UNKNOWN FUNCTION 71 DUF71 -CONTAINING PROTEIN"/>
    <property type="match status" value="1"/>
</dbReference>
<dbReference type="EC" id="6.3.1.14" evidence="1"/>
<dbReference type="Proteomes" id="UP001311799">
    <property type="component" value="Unassembled WGS sequence"/>
</dbReference>
<dbReference type="Pfam" id="PF01902">
    <property type="entry name" value="Diphthami_syn_2"/>
    <property type="match status" value="1"/>
</dbReference>
<gene>
    <name evidence="7" type="ORF">RS030_6764</name>
</gene>
<dbReference type="EMBL" id="JAWDEY010000034">
    <property type="protein sequence ID" value="KAK6588283.1"/>
    <property type="molecule type" value="Genomic_DNA"/>
</dbReference>